<evidence type="ECO:0000313" key="11">
    <source>
        <dbReference type="Proteomes" id="UP000194946"/>
    </source>
</evidence>
<accession>A0A251ZXM0</accession>
<dbReference type="EMBL" id="JOPB01000001">
    <property type="protein sequence ID" value="OUI79393.1"/>
    <property type="molecule type" value="Genomic_DNA"/>
</dbReference>
<evidence type="ECO:0000259" key="9">
    <source>
        <dbReference type="PROSITE" id="PS51171"/>
    </source>
</evidence>
<dbReference type="GO" id="GO:0005737">
    <property type="term" value="C:cytoplasm"/>
    <property type="evidence" value="ECO:0007669"/>
    <property type="project" value="TreeGrafter"/>
</dbReference>
<organism evidence="10 11">
    <name type="scientific">Commensalibacter intestini</name>
    <dbReference type="NCBI Taxonomy" id="479936"/>
    <lineage>
        <taxon>Bacteria</taxon>
        <taxon>Pseudomonadati</taxon>
        <taxon>Pseudomonadota</taxon>
        <taxon>Alphaproteobacteria</taxon>
        <taxon>Acetobacterales</taxon>
        <taxon>Acetobacteraceae</taxon>
    </lineage>
</organism>
<dbReference type="AlphaFoldDB" id="A0A251ZXM0"/>
<dbReference type="PANTHER" id="PTHR21022">
    <property type="entry name" value="PREPHENATE DEHYDRATASE P PROTEIN"/>
    <property type="match status" value="1"/>
</dbReference>
<evidence type="ECO:0000256" key="5">
    <source>
        <dbReference type="ARBA" id="ARBA00023222"/>
    </source>
</evidence>
<dbReference type="UniPathway" id="UPA00121">
    <property type="reaction ID" value="UER00345"/>
</dbReference>
<dbReference type="InterPro" id="IPR008242">
    <property type="entry name" value="Chor_mutase/pphenate_deHydtase"/>
</dbReference>
<evidence type="ECO:0000313" key="10">
    <source>
        <dbReference type="EMBL" id="OUI79393.1"/>
    </source>
</evidence>
<comment type="catalytic activity">
    <reaction evidence="7">
        <text>prephenate + H(+) = 3-phenylpyruvate + CO2 + H2O</text>
        <dbReference type="Rhea" id="RHEA:21648"/>
        <dbReference type="ChEBI" id="CHEBI:15377"/>
        <dbReference type="ChEBI" id="CHEBI:15378"/>
        <dbReference type="ChEBI" id="CHEBI:16526"/>
        <dbReference type="ChEBI" id="CHEBI:18005"/>
        <dbReference type="ChEBI" id="CHEBI:29934"/>
        <dbReference type="EC" id="4.2.1.51"/>
    </reaction>
</comment>
<dbReference type="CDD" id="cd13631">
    <property type="entry name" value="PBP2_Ct-PDT_like"/>
    <property type="match status" value="1"/>
</dbReference>
<dbReference type="GO" id="GO:0009094">
    <property type="term" value="P:L-phenylalanine biosynthetic process"/>
    <property type="evidence" value="ECO:0007669"/>
    <property type="project" value="UniProtKB-UniPathway"/>
</dbReference>
<dbReference type="SUPFAM" id="SSF53850">
    <property type="entry name" value="Periplasmic binding protein-like II"/>
    <property type="match status" value="1"/>
</dbReference>
<dbReference type="Proteomes" id="UP000194946">
    <property type="component" value="Unassembled WGS sequence"/>
</dbReference>
<dbReference type="RefSeq" id="WP_008853780.1">
    <property type="nucleotide sequence ID" value="NZ_JOPB01000001.1"/>
</dbReference>
<gene>
    <name evidence="10" type="ORF">HK18_02190</name>
</gene>
<dbReference type="PIRSF" id="PIRSF001500">
    <property type="entry name" value="Chor_mut_pdt_Ppr"/>
    <property type="match status" value="1"/>
</dbReference>
<dbReference type="SUPFAM" id="SSF55021">
    <property type="entry name" value="ACT-like"/>
    <property type="match status" value="1"/>
</dbReference>
<keyword evidence="5" id="KW-0584">Phenylalanine biosynthesis</keyword>
<sequence length="283" mass="31232">MTKTKIIAFQGRPGAYSDLACRNARPGWTTLPCEDFYSTIKAVQTGKADQAMLPCENNLVGRVPDIHTLLPRSGLFIVGEHFQRVEHCLIGIKGAQVSDVKRLHTHPVAMGQVSGLIQSLHVEPVIEFDTAGSAEIIVKLNNKEDAAIASSLAAELNGLEVLRHNVEDESYNTTRFYIVAQEREIPPVDEINTMTTLLFKTKNIPAALYKALGGFATNNINMTRLESCMADGTFCATKFLVDVDGHTEEAGLKRAINELRFYAEECVILGVYPASPYRQLKQH</sequence>
<dbReference type="InterPro" id="IPR001086">
    <property type="entry name" value="Preph_deHydtase"/>
</dbReference>
<feature type="domain" description="Prephenate dehydratase" evidence="9">
    <location>
        <begin position="6"/>
        <end position="181"/>
    </location>
</feature>
<proteinExistence type="predicted"/>
<dbReference type="CDD" id="cd04905">
    <property type="entry name" value="ACT_CM-PDT"/>
    <property type="match status" value="1"/>
</dbReference>
<dbReference type="GO" id="GO:0004664">
    <property type="term" value="F:prephenate dehydratase activity"/>
    <property type="evidence" value="ECO:0007669"/>
    <property type="project" value="UniProtKB-EC"/>
</dbReference>
<dbReference type="Pfam" id="PF00800">
    <property type="entry name" value="PDT"/>
    <property type="match status" value="1"/>
</dbReference>
<dbReference type="Gene3D" id="3.40.190.10">
    <property type="entry name" value="Periplasmic binding protein-like II"/>
    <property type="match status" value="2"/>
</dbReference>
<dbReference type="EC" id="4.2.1.51" evidence="2"/>
<evidence type="ECO:0000256" key="2">
    <source>
        <dbReference type="ARBA" id="ARBA00013147"/>
    </source>
</evidence>
<evidence type="ECO:0000256" key="3">
    <source>
        <dbReference type="ARBA" id="ARBA00022605"/>
    </source>
</evidence>
<reference evidence="11" key="1">
    <citation type="submission" date="2014-06" db="EMBL/GenBank/DDBJ databases">
        <authorList>
            <person name="Winans N.J."/>
            <person name="Newell P.D."/>
            <person name="Douglas A.E."/>
        </authorList>
    </citation>
    <scope>NUCLEOTIDE SEQUENCE [LARGE SCALE GENOMIC DNA]</scope>
    <source>
        <strain evidence="11">DmL_052</strain>
    </source>
</reference>
<keyword evidence="11" id="KW-1185">Reference proteome</keyword>
<feature type="site" description="Essential for prephenate dehydratase activity" evidence="8">
    <location>
        <position position="174"/>
    </location>
</feature>
<dbReference type="InterPro" id="IPR045865">
    <property type="entry name" value="ACT-like_dom_sf"/>
</dbReference>
<evidence type="ECO:0000256" key="4">
    <source>
        <dbReference type="ARBA" id="ARBA00023141"/>
    </source>
</evidence>
<evidence type="ECO:0000256" key="6">
    <source>
        <dbReference type="ARBA" id="ARBA00023239"/>
    </source>
</evidence>
<comment type="pathway">
    <text evidence="1">Amino-acid biosynthesis; L-phenylalanine biosynthesis; phenylpyruvate from prephenate: step 1/1.</text>
</comment>
<dbReference type="PANTHER" id="PTHR21022:SF19">
    <property type="entry name" value="PREPHENATE DEHYDRATASE-RELATED"/>
    <property type="match status" value="1"/>
</dbReference>
<dbReference type="PROSITE" id="PS51171">
    <property type="entry name" value="PREPHENATE_DEHYDR_3"/>
    <property type="match status" value="1"/>
</dbReference>
<dbReference type="NCBIfam" id="NF008866">
    <property type="entry name" value="PRK11899.1"/>
    <property type="match status" value="1"/>
</dbReference>
<evidence type="ECO:0000256" key="1">
    <source>
        <dbReference type="ARBA" id="ARBA00004741"/>
    </source>
</evidence>
<evidence type="ECO:0000256" key="7">
    <source>
        <dbReference type="ARBA" id="ARBA00047848"/>
    </source>
</evidence>
<dbReference type="Gene3D" id="3.30.70.260">
    <property type="match status" value="1"/>
</dbReference>
<comment type="caution">
    <text evidence="10">The sequence shown here is derived from an EMBL/GenBank/DDBJ whole genome shotgun (WGS) entry which is preliminary data.</text>
</comment>
<name>A0A251ZXM0_9PROT</name>
<keyword evidence="4" id="KW-0057">Aromatic amino acid biosynthesis</keyword>
<evidence type="ECO:0000256" key="8">
    <source>
        <dbReference type="PIRSR" id="PIRSR001500-2"/>
    </source>
</evidence>
<keyword evidence="6" id="KW-0456">Lyase</keyword>
<protein>
    <recommendedName>
        <fullName evidence="2">prephenate dehydratase</fullName>
        <ecNumber evidence="2">4.2.1.51</ecNumber>
    </recommendedName>
</protein>
<keyword evidence="3" id="KW-0028">Amino-acid biosynthesis</keyword>